<proteinExistence type="inferred from homology"/>
<keyword evidence="10" id="KW-1185">Reference proteome</keyword>
<dbReference type="RefSeq" id="WP_303541196.1">
    <property type="nucleotide sequence ID" value="NZ_JAUOTP010000003.1"/>
</dbReference>
<evidence type="ECO:0000313" key="10">
    <source>
        <dbReference type="Proteomes" id="UP001169764"/>
    </source>
</evidence>
<evidence type="ECO:0000259" key="7">
    <source>
        <dbReference type="Pfam" id="PF01266"/>
    </source>
</evidence>
<accession>A0ABT8Y795</accession>
<dbReference type="Proteomes" id="UP001169764">
    <property type="component" value="Unassembled WGS sequence"/>
</dbReference>
<dbReference type="Pfam" id="PF01266">
    <property type="entry name" value="DAO"/>
    <property type="match status" value="1"/>
</dbReference>
<dbReference type="EMBL" id="JAUOTP010000003">
    <property type="protein sequence ID" value="MDO6414183.1"/>
    <property type="molecule type" value="Genomic_DNA"/>
</dbReference>
<gene>
    <name evidence="9" type="ORF">Q4F19_07300</name>
</gene>
<keyword evidence="4" id="KW-0274">FAD</keyword>
<reference evidence="9" key="1">
    <citation type="submission" date="2023-07" db="EMBL/GenBank/DDBJ databases">
        <authorList>
            <person name="Kim M."/>
        </authorList>
    </citation>
    <scope>NUCLEOTIDE SEQUENCE</scope>
    <source>
        <strain evidence="9">BIUV-7</strain>
    </source>
</reference>
<dbReference type="SUPFAM" id="SSF51905">
    <property type="entry name" value="FAD/NAD(P)-binding domain"/>
    <property type="match status" value="1"/>
</dbReference>
<name>A0ABT8Y795_9SPHN</name>
<keyword evidence="3" id="KW-0285">Flavoprotein</keyword>
<evidence type="ECO:0000256" key="3">
    <source>
        <dbReference type="ARBA" id="ARBA00022630"/>
    </source>
</evidence>
<dbReference type="InterPro" id="IPR007867">
    <property type="entry name" value="GMC_OxRtase_C"/>
</dbReference>
<protein>
    <submittedName>
        <fullName evidence="9">GMC family oxidoreductase</fullName>
    </submittedName>
</protein>
<evidence type="ECO:0000256" key="2">
    <source>
        <dbReference type="ARBA" id="ARBA00010790"/>
    </source>
</evidence>
<feature type="domain" description="FAD dependent oxidoreductase" evidence="7">
    <location>
        <begin position="18"/>
        <end position="228"/>
    </location>
</feature>
<dbReference type="InterPro" id="IPR036188">
    <property type="entry name" value="FAD/NAD-bd_sf"/>
</dbReference>
<keyword evidence="5" id="KW-0560">Oxidoreductase</keyword>
<evidence type="ECO:0000256" key="4">
    <source>
        <dbReference type="ARBA" id="ARBA00022827"/>
    </source>
</evidence>
<comment type="cofactor">
    <cofactor evidence="1">
        <name>FAD</name>
        <dbReference type="ChEBI" id="CHEBI:57692"/>
    </cofactor>
</comment>
<feature type="region of interest" description="Disordered" evidence="6">
    <location>
        <begin position="533"/>
        <end position="570"/>
    </location>
</feature>
<dbReference type="Pfam" id="PF05199">
    <property type="entry name" value="GMC_oxred_C"/>
    <property type="match status" value="1"/>
</dbReference>
<evidence type="ECO:0000256" key="5">
    <source>
        <dbReference type="ARBA" id="ARBA00023002"/>
    </source>
</evidence>
<evidence type="ECO:0000256" key="6">
    <source>
        <dbReference type="SAM" id="MobiDB-lite"/>
    </source>
</evidence>
<evidence type="ECO:0000259" key="8">
    <source>
        <dbReference type="Pfam" id="PF05199"/>
    </source>
</evidence>
<dbReference type="PANTHER" id="PTHR42784:SF1">
    <property type="entry name" value="PYRANOSE 2-OXIDASE"/>
    <property type="match status" value="1"/>
</dbReference>
<evidence type="ECO:0000313" key="9">
    <source>
        <dbReference type="EMBL" id="MDO6414183.1"/>
    </source>
</evidence>
<dbReference type="Gene3D" id="3.50.50.60">
    <property type="entry name" value="FAD/NAD(P)-binding domain"/>
    <property type="match status" value="2"/>
</dbReference>
<dbReference type="InterPro" id="IPR051473">
    <property type="entry name" value="P2Ox-like"/>
</dbReference>
<evidence type="ECO:0000256" key="1">
    <source>
        <dbReference type="ARBA" id="ARBA00001974"/>
    </source>
</evidence>
<feature type="domain" description="Glucose-methanol-choline oxidoreductase C-terminal" evidence="8">
    <location>
        <begin position="388"/>
        <end position="521"/>
    </location>
</feature>
<comment type="caution">
    <text evidence="9">The sequence shown here is derived from an EMBL/GenBank/DDBJ whole genome shotgun (WGS) entry which is preliminary data.</text>
</comment>
<organism evidence="9 10">
    <name type="scientific">Sphingomonas natans</name>
    <dbReference type="NCBI Taxonomy" id="3063330"/>
    <lineage>
        <taxon>Bacteria</taxon>
        <taxon>Pseudomonadati</taxon>
        <taxon>Pseudomonadota</taxon>
        <taxon>Alphaproteobacteria</taxon>
        <taxon>Sphingomonadales</taxon>
        <taxon>Sphingomonadaceae</taxon>
        <taxon>Sphingomonas</taxon>
    </lineage>
</organism>
<comment type="similarity">
    <text evidence="2">Belongs to the GMC oxidoreductase family.</text>
</comment>
<dbReference type="InterPro" id="IPR006076">
    <property type="entry name" value="FAD-dep_OxRdtase"/>
</dbReference>
<sequence>MIIDLEKASENITLHTEICIVGSGAAGQTIARRLLTLGHEVTLLESGGTDYELGTAGLNDGKIVGQAYYPLRDARLRFFGGTTAIWGGRCAELEPIDLEKREWIPHSGWPLGWREIRDYYEEARPLFGQPNWRPDISDMVGAGLTMPPFDEALLTTPLWTFDTSLNRFTIGRADDIASHPRARIVLHANVTRLQANLEASSVRRLIARTIGGRRLVVHARAIVLAAGGIETPRLLLASRTEMPGGLGNGHDLVGRFFMEHPHARGGRIVGGAAWRMLKLFARRHRIEGQDMAAMIATSPALQRKQGLLNSSLTIVARQPEDARKSLGMRIYDGMKHDIPPNRAGRALWMGAKNFASSVQRHVDPARPWALYKMGRLELSLLVRAEQAPNRDSRITMTRDVDVVGMPRVQLDWRLTELDKRSVIGLVDALGSELRRLGLGHVERAEWLDDPRRIWHSDPLVSSHPLGGYHHIGTTRMSSDPRTGVVDPHGRVHGIANLYIVGSSTFPTSGWANPTVTIAALALRTGDRISASLKHREQHHPRLQAASTRSSAGDNLGQRPIAPRMMAGGAS</sequence>
<dbReference type="PANTHER" id="PTHR42784">
    <property type="entry name" value="PYRANOSE 2-OXIDASE"/>
    <property type="match status" value="1"/>
</dbReference>